<comment type="caution">
    <text evidence="1">The sequence shown here is derived from an EMBL/GenBank/DDBJ whole genome shotgun (WGS) entry which is preliminary data.</text>
</comment>
<dbReference type="AlphaFoldDB" id="X7ZU28"/>
<sequence length="44" mass="4929">MVDPDTVNFVGAWDRDVMPSGASITPGWLYPSRELEIGAFSWTR</sequence>
<protein>
    <submittedName>
        <fullName evidence="1">Uncharacterized protein</fullName>
    </submittedName>
</protein>
<dbReference type="Proteomes" id="UP000020561">
    <property type="component" value="Unassembled WGS sequence"/>
</dbReference>
<dbReference type="PATRIC" id="fig|1299326.3.peg.4"/>
<name>X7ZU28_MYCKA</name>
<proteinExistence type="predicted"/>
<dbReference type="EMBL" id="JAOA01000001">
    <property type="protein sequence ID" value="EUA22208.1"/>
    <property type="molecule type" value="Genomic_DNA"/>
</dbReference>
<evidence type="ECO:0000313" key="1">
    <source>
        <dbReference type="EMBL" id="EUA22208.1"/>
    </source>
</evidence>
<organism evidence="1 2">
    <name type="scientific">Mycobacterium kansasii 662</name>
    <dbReference type="NCBI Taxonomy" id="1299326"/>
    <lineage>
        <taxon>Bacteria</taxon>
        <taxon>Bacillati</taxon>
        <taxon>Actinomycetota</taxon>
        <taxon>Actinomycetes</taxon>
        <taxon>Mycobacteriales</taxon>
        <taxon>Mycobacteriaceae</taxon>
        <taxon>Mycobacterium</taxon>
    </lineage>
</organism>
<reference evidence="1 2" key="1">
    <citation type="submission" date="2013-12" db="EMBL/GenBank/DDBJ databases">
        <authorList>
            <person name="Brown-Elliot B."/>
            <person name="Wallace R."/>
            <person name="Lenaerts A."/>
            <person name="Ordway D."/>
            <person name="DeGroote M.A."/>
            <person name="Parker T."/>
            <person name="Sizemore C."/>
            <person name="Tallon L.J."/>
            <person name="Sadzewicz L.K."/>
            <person name="Sengamalay N."/>
            <person name="Fraser C.M."/>
            <person name="Hine E."/>
            <person name="Shefchek K.A."/>
            <person name="Das S.P."/>
            <person name="Tettelin H."/>
        </authorList>
    </citation>
    <scope>NUCLEOTIDE SEQUENCE [LARGE SCALE GENOMIC DNA]</scope>
    <source>
        <strain evidence="1 2">662</strain>
    </source>
</reference>
<gene>
    <name evidence="1" type="ORF">I545_0004</name>
</gene>
<accession>X7ZU28</accession>
<evidence type="ECO:0000313" key="2">
    <source>
        <dbReference type="Proteomes" id="UP000020561"/>
    </source>
</evidence>